<proteinExistence type="predicted"/>
<evidence type="ECO:0000313" key="3">
    <source>
        <dbReference type="Proteomes" id="UP001209803"/>
    </source>
</evidence>
<gene>
    <name evidence="2" type="ORF">K1718_00680</name>
</gene>
<evidence type="ECO:0000313" key="2">
    <source>
        <dbReference type="EMBL" id="WFE89901.1"/>
    </source>
</evidence>
<dbReference type="EMBL" id="CP120863">
    <property type="protein sequence ID" value="WFE89901.1"/>
    <property type="molecule type" value="Genomic_DNA"/>
</dbReference>
<dbReference type="Pfam" id="PF07812">
    <property type="entry name" value="TfuA"/>
    <property type="match status" value="1"/>
</dbReference>
<feature type="domain" description="TfuA-like core" evidence="1">
    <location>
        <begin position="54"/>
        <end position="172"/>
    </location>
</feature>
<name>A0ABY8F3W0_9HYPH</name>
<protein>
    <submittedName>
        <fullName evidence="2">TfuA-like protein</fullName>
    </submittedName>
</protein>
<dbReference type="Proteomes" id="UP001209803">
    <property type="component" value="Chromosome"/>
</dbReference>
<dbReference type="RefSeq" id="WP_285806054.1">
    <property type="nucleotide sequence ID" value="NZ_CP120863.1"/>
</dbReference>
<evidence type="ECO:0000259" key="1">
    <source>
        <dbReference type="Pfam" id="PF07812"/>
    </source>
</evidence>
<accession>A0ABY8F3W0</accession>
<organism evidence="2 3">
    <name type="scientific">Roseibium porphyridii</name>
    <dbReference type="NCBI Taxonomy" id="2866279"/>
    <lineage>
        <taxon>Bacteria</taxon>
        <taxon>Pseudomonadati</taxon>
        <taxon>Pseudomonadota</taxon>
        <taxon>Alphaproteobacteria</taxon>
        <taxon>Hyphomicrobiales</taxon>
        <taxon>Stappiaceae</taxon>
        <taxon>Roseibium</taxon>
    </lineage>
</organism>
<reference evidence="2 3" key="1">
    <citation type="submission" date="2023-03" db="EMBL/GenBank/DDBJ databases">
        <title>Roseibium porphyridii sp. nov. and Roseibium rhodosorbium sp. nov. isolated from marine algae, Porphyridium cruentum and Rhodosorus marinus, respectively.</title>
        <authorList>
            <person name="Lee M.W."/>
            <person name="Choi B.J."/>
            <person name="Lee J.K."/>
            <person name="Choi D.G."/>
            <person name="Baek J.H."/>
            <person name="Bayburt H."/>
            <person name="Kim J.M."/>
            <person name="Han D.M."/>
            <person name="Kim K.H."/>
            <person name="Jeon C.O."/>
        </authorList>
    </citation>
    <scope>NUCLEOTIDE SEQUENCE [LARGE SCALE GENOMIC DNA]</scope>
    <source>
        <strain evidence="2 3">KMA01</strain>
    </source>
</reference>
<keyword evidence="3" id="KW-1185">Reference proteome</keyword>
<dbReference type="InterPro" id="IPR012924">
    <property type="entry name" value="TfuA_core"/>
</dbReference>
<sequence>MMQAKRPLVVFIGPSLPPEGLPEALQADVRPPAAQGDIAAVSLEAKDCVIALIDGVFQGAPAVRHKEILWAIDRGATIFGAASMGALRAAELSSFGMHGRGLIYRWFRRNALAPDDAVAVLHTPEELGAVAITDSLVDLRIRFKQSRKEGQITACQESALVTAAFQLHYTERHLKAVLATARDNGANITISDLAKPDCTQKQLDAQLLLDELTDRQKSGLWPLPTPGAAFVPTDAFLQDLADAGFSLDSFSGA</sequence>